<feature type="domain" description="Extradiol ring-cleavage dioxygenase class III enzyme subunit B" evidence="6">
    <location>
        <begin position="12"/>
        <end position="184"/>
    </location>
</feature>
<dbReference type="Proteomes" id="UP000521872">
    <property type="component" value="Unassembled WGS sequence"/>
</dbReference>
<protein>
    <recommendedName>
        <fullName evidence="6">Extradiol ring-cleavage dioxygenase class III enzyme subunit B domain-containing protein</fullName>
    </recommendedName>
</protein>
<dbReference type="SUPFAM" id="SSF53213">
    <property type="entry name" value="LigB-like"/>
    <property type="match status" value="1"/>
</dbReference>
<dbReference type="PANTHER" id="PTHR30096">
    <property type="entry name" value="4,5-DOPA DIOXYGENASE EXTRADIOL-LIKE PROTEIN"/>
    <property type="match status" value="1"/>
</dbReference>
<dbReference type="GO" id="GO:0008198">
    <property type="term" value="F:ferrous iron binding"/>
    <property type="evidence" value="ECO:0007669"/>
    <property type="project" value="InterPro"/>
</dbReference>
<evidence type="ECO:0000256" key="4">
    <source>
        <dbReference type="ARBA" id="ARBA00022833"/>
    </source>
</evidence>
<name>A0A8H4R0I3_9AGAR</name>
<comment type="cofactor">
    <cofactor evidence="1">
        <name>Zn(2+)</name>
        <dbReference type="ChEBI" id="CHEBI:29105"/>
    </cofactor>
</comment>
<accession>A0A8H4R0I3</accession>
<dbReference type="EMBL" id="JAACJL010000015">
    <property type="protein sequence ID" value="KAF4621095.1"/>
    <property type="molecule type" value="Genomic_DNA"/>
</dbReference>
<dbReference type="Gene3D" id="3.40.830.10">
    <property type="entry name" value="LigB-like"/>
    <property type="match status" value="1"/>
</dbReference>
<evidence type="ECO:0000313" key="7">
    <source>
        <dbReference type="EMBL" id="KAF4621095.1"/>
    </source>
</evidence>
<evidence type="ECO:0000313" key="8">
    <source>
        <dbReference type="Proteomes" id="UP000521872"/>
    </source>
</evidence>
<sequence length="326" mass="36744">MAAESKPLATFFVSHGSPRTLVDETPTTDFYKKIGEYARRENIQGIVWMSAHWETPYDTIEISSNPNPDKDFVAFVPEHILEWYRTYKINSSPALASRCCDMLRENGVNASLSPTAIWHQDVMIPIRWLYPDPSTCPPMSVMSVNGRFDPHFHLKIGQALRSLRKERILLIGTGGGIHNLYNLSWHHIIYYRDTTFRTKPIEKYAAEFAVSMRESCVRNSGPRLGNALCRLLKHPHFLKCNPTPEHFLPMIYAAGGCTSYEDEESVNAFGGENWEMNTQLNSNFVFGLPKDDTLFLSANEDETSAIDLRSNISSVSSTATAVEAAA</sequence>
<dbReference type="PANTHER" id="PTHR30096:SF1">
    <property type="entry name" value="AROMATIC RING-OPENING DIOXYGENASE FAMILY PROTEIN (AFU_ORTHOLOGUE AFUA_7G00640)"/>
    <property type="match status" value="1"/>
</dbReference>
<keyword evidence="4" id="KW-0862">Zinc</keyword>
<evidence type="ECO:0000256" key="2">
    <source>
        <dbReference type="ARBA" id="ARBA00007581"/>
    </source>
</evidence>
<dbReference type="GO" id="GO:0016702">
    <property type="term" value="F:oxidoreductase activity, acting on single donors with incorporation of molecular oxygen, incorporation of two atoms of oxygen"/>
    <property type="evidence" value="ECO:0007669"/>
    <property type="project" value="UniProtKB-ARBA"/>
</dbReference>
<keyword evidence="3" id="KW-0479">Metal-binding</keyword>
<organism evidence="7 8">
    <name type="scientific">Agrocybe pediades</name>
    <dbReference type="NCBI Taxonomy" id="84607"/>
    <lineage>
        <taxon>Eukaryota</taxon>
        <taxon>Fungi</taxon>
        <taxon>Dikarya</taxon>
        <taxon>Basidiomycota</taxon>
        <taxon>Agaricomycotina</taxon>
        <taxon>Agaricomycetes</taxon>
        <taxon>Agaricomycetidae</taxon>
        <taxon>Agaricales</taxon>
        <taxon>Agaricineae</taxon>
        <taxon>Strophariaceae</taxon>
        <taxon>Agrocybe</taxon>
    </lineage>
</organism>
<dbReference type="Pfam" id="PF02900">
    <property type="entry name" value="LigB"/>
    <property type="match status" value="1"/>
</dbReference>
<reference evidence="7 8" key="1">
    <citation type="submission" date="2019-12" db="EMBL/GenBank/DDBJ databases">
        <authorList>
            <person name="Floudas D."/>
            <person name="Bentzer J."/>
            <person name="Ahren D."/>
            <person name="Johansson T."/>
            <person name="Persson P."/>
            <person name="Tunlid A."/>
        </authorList>
    </citation>
    <scope>NUCLEOTIDE SEQUENCE [LARGE SCALE GENOMIC DNA]</scope>
    <source>
        <strain evidence="7 8">CBS 102.39</strain>
    </source>
</reference>
<comment type="caution">
    <text evidence="7">The sequence shown here is derived from an EMBL/GenBank/DDBJ whole genome shotgun (WGS) entry which is preliminary data.</text>
</comment>
<evidence type="ECO:0000256" key="3">
    <source>
        <dbReference type="ARBA" id="ARBA00022723"/>
    </source>
</evidence>
<evidence type="ECO:0000259" key="6">
    <source>
        <dbReference type="Pfam" id="PF02900"/>
    </source>
</evidence>
<dbReference type="GO" id="GO:0008270">
    <property type="term" value="F:zinc ion binding"/>
    <property type="evidence" value="ECO:0007669"/>
    <property type="project" value="InterPro"/>
</dbReference>
<keyword evidence="8" id="KW-1185">Reference proteome</keyword>
<dbReference type="InterPro" id="IPR014436">
    <property type="entry name" value="Extradiol_dOase_DODA"/>
</dbReference>
<keyword evidence="5" id="KW-0560">Oxidoreductase</keyword>
<gene>
    <name evidence="7" type="ORF">D9613_000449</name>
</gene>
<evidence type="ECO:0000256" key="1">
    <source>
        <dbReference type="ARBA" id="ARBA00001947"/>
    </source>
</evidence>
<dbReference type="CDD" id="cd07363">
    <property type="entry name" value="45_DOPA_Dioxygenase"/>
    <property type="match status" value="1"/>
</dbReference>
<evidence type="ECO:0000256" key="5">
    <source>
        <dbReference type="ARBA" id="ARBA00023002"/>
    </source>
</evidence>
<dbReference type="InterPro" id="IPR004183">
    <property type="entry name" value="Xdiol_dOase_suB"/>
</dbReference>
<proteinExistence type="inferred from homology"/>
<comment type="similarity">
    <text evidence="2">Belongs to the DODA-type extradiol aromatic ring-opening dioxygenase family.</text>
</comment>
<dbReference type="AlphaFoldDB" id="A0A8H4R0I3"/>